<evidence type="ECO:0000313" key="2">
    <source>
        <dbReference type="EMBL" id="MBO1752232.1"/>
    </source>
</evidence>
<sequence length="95" mass="9784">MPPRLSARALFWWGAGLMLAAFVATRILWRLANGVAADGLQSILVEVAHAISTTTTLAYSIGAALIGAAFVVRALEPAGGAVSRPGEVGAPDVER</sequence>
<gene>
    <name evidence="2" type="ORF">J4G33_10510</name>
</gene>
<dbReference type="Proteomes" id="UP000664209">
    <property type="component" value="Unassembled WGS sequence"/>
</dbReference>
<name>A0A939LPC1_9CELL</name>
<organism evidence="2 3">
    <name type="scientific">Actinotalea soli</name>
    <dbReference type="NCBI Taxonomy" id="2819234"/>
    <lineage>
        <taxon>Bacteria</taxon>
        <taxon>Bacillati</taxon>
        <taxon>Actinomycetota</taxon>
        <taxon>Actinomycetes</taxon>
        <taxon>Micrococcales</taxon>
        <taxon>Cellulomonadaceae</taxon>
        <taxon>Actinotalea</taxon>
    </lineage>
</organism>
<keyword evidence="1" id="KW-0472">Membrane</keyword>
<reference evidence="2" key="1">
    <citation type="submission" date="2021-03" db="EMBL/GenBank/DDBJ databases">
        <title>Actinotalea soli sp. nov., isolated from soil.</title>
        <authorList>
            <person name="Ping W."/>
            <person name="Zhang J."/>
        </authorList>
    </citation>
    <scope>NUCLEOTIDE SEQUENCE</scope>
    <source>
        <strain evidence="2">BY-33</strain>
    </source>
</reference>
<feature type="transmembrane region" description="Helical" evidence="1">
    <location>
        <begin position="49"/>
        <end position="75"/>
    </location>
</feature>
<proteinExistence type="predicted"/>
<dbReference type="EMBL" id="JAGEMK010000005">
    <property type="protein sequence ID" value="MBO1752232.1"/>
    <property type="molecule type" value="Genomic_DNA"/>
</dbReference>
<evidence type="ECO:0000256" key="1">
    <source>
        <dbReference type="SAM" id="Phobius"/>
    </source>
</evidence>
<protein>
    <submittedName>
        <fullName evidence="2">Uncharacterized protein</fullName>
    </submittedName>
</protein>
<evidence type="ECO:0000313" key="3">
    <source>
        <dbReference type="Proteomes" id="UP000664209"/>
    </source>
</evidence>
<dbReference type="AlphaFoldDB" id="A0A939LPC1"/>
<accession>A0A939LPC1</accession>
<keyword evidence="3" id="KW-1185">Reference proteome</keyword>
<comment type="caution">
    <text evidence="2">The sequence shown here is derived from an EMBL/GenBank/DDBJ whole genome shotgun (WGS) entry which is preliminary data.</text>
</comment>
<keyword evidence="1" id="KW-0812">Transmembrane</keyword>
<dbReference type="RefSeq" id="WP_208055927.1">
    <property type="nucleotide sequence ID" value="NZ_JAGEMK010000005.1"/>
</dbReference>
<keyword evidence="1" id="KW-1133">Transmembrane helix</keyword>
<feature type="transmembrane region" description="Helical" evidence="1">
    <location>
        <begin position="9"/>
        <end position="29"/>
    </location>
</feature>